<organism evidence="2 3">
    <name type="scientific">Rhinocladiella mackenziei CBS 650.93</name>
    <dbReference type="NCBI Taxonomy" id="1442369"/>
    <lineage>
        <taxon>Eukaryota</taxon>
        <taxon>Fungi</taxon>
        <taxon>Dikarya</taxon>
        <taxon>Ascomycota</taxon>
        <taxon>Pezizomycotina</taxon>
        <taxon>Eurotiomycetes</taxon>
        <taxon>Chaetothyriomycetidae</taxon>
        <taxon>Chaetothyriales</taxon>
        <taxon>Herpotrichiellaceae</taxon>
        <taxon>Rhinocladiella</taxon>
    </lineage>
</organism>
<accession>A0A0D2FE68</accession>
<gene>
    <name evidence="2" type="ORF">Z518_10506</name>
</gene>
<feature type="domain" description="DUF6594" evidence="1">
    <location>
        <begin position="27"/>
        <end position="175"/>
    </location>
</feature>
<dbReference type="Proteomes" id="UP000053617">
    <property type="component" value="Unassembled WGS sequence"/>
</dbReference>
<keyword evidence="3" id="KW-1185">Reference proteome</keyword>
<dbReference type="RefSeq" id="XP_013267503.1">
    <property type="nucleotide sequence ID" value="XM_013412049.1"/>
</dbReference>
<dbReference type="Pfam" id="PF20237">
    <property type="entry name" value="DUF6594"/>
    <property type="match status" value="1"/>
</dbReference>
<dbReference type="HOGENOM" id="CLU_1016159_0_0_1"/>
<dbReference type="InterPro" id="IPR046529">
    <property type="entry name" value="DUF6594"/>
</dbReference>
<evidence type="ECO:0000313" key="3">
    <source>
        <dbReference type="Proteomes" id="UP000053617"/>
    </source>
</evidence>
<reference evidence="2 3" key="1">
    <citation type="submission" date="2015-01" db="EMBL/GenBank/DDBJ databases">
        <title>The Genome Sequence of Rhinocladiella mackenzie CBS 650.93.</title>
        <authorList>
            <consortium name="The Broad Institute Genomics Platform"/>
            <person name="Cuomo C."/>
            <person name="de Hoog S."/>
            <person name="Gorbushina A."/>
            <person name="Stielow B."/>
            <person name="Teixiera M."/>
            <person name="Abouelleil A."/>
            <person name="Chapman S.B."/>
            <person name="Priest M."/>
            <person name="Young S.K."/>
            <person name="Wortman J."/>
            <person name="Nusbaum C."/>
            <person name="Birren B."/>
        </authorList>
    </citation>
    <scope>NUCLEOTIDE SEQUENCE [LARGE SCALE GENOMIC DNA]</scope>
    <source>
        <strain evidence="2 3">CBS 650.93</strain>
    </source>
</reference>
<dbReference type="AlphaFoldDB" id="A0A0D2FE68"/>
<dbReference type="GeneID" id="25298577"/>
<protein>
    <recommendedName>
        <fullName evidence="1">DUF6594 domain-containing protein</fullName>
    </recommendedName>
</protein>
<evidence type="ECO:0000313" key="2">
    <source>
        <dbReference type="EMBL" id="KIX00367.1"/>
    </source>
</evidence>
<evidence type="ECO:0000259" key="1">
    <source>
        <dbReference type="Pfam" id="PF20237"/>
    </source>
</evidence>
<proteinExistence type="predicted"/>
<name>A0A0D2FE68_9EURO</name>
<dbReference type="EMBL" id="KN847483">
    <property type="protein sequence ID" value="KIX00367.1"/>
    <property type="molecule type" value="Genomic_DNA"/>
</dbReference>
<sequence>MSSSPRFDCGSECTNKHGHAVYNNILRVADFMLQDPDNVVLKRFQYLQLVHLLSLQHKLADCARDIKRYRDGAGVNVMDGVMERLGLLLRNYDQALATYERIQCLQSTPRYVRKILQQKADKDEAPQLNVELRNEDGWLDLVSIASGADKGVIHSFVDRHNHWLSRLYRKNRGQDDGKVDLEGASQDKASNHRSYIGIEVDRERYNQHDDLHPDSRTPLHLVVSVQQNSQSSSRGAMCIAGVPTFPHAFPTDTEEPHDIDANVGIFASSTQLPA</sequence>